<sequence>MIINYLGLVIWFSLKIATTHTYFCPSILLILLVIIARIARAFMQSFIFAFFHQLFFSRSKGKMLVSCPNTKCILCNTVFGLQMWLFLCTILRKHL</sequence>
<reference evidence="2" key="1">
    <citation type="submission" date="2018-02" db="EMBL/GenBank/DDBJ databases">
        <title>Rhizophora mucronata_Transcriptome.</title>
        <authorList>
            <person name="Meera S.P."/>
            <person name="Sreeshan A."/>
            <person name="Augustine A."/>
        </authorList>
    </citation>
    <scope>NUCLEOTIDE SEQUENCE</scope>
    <source>
        <tissue evidence="2">Leaf</tissue>
    </source>
</reference>
<keyword evidence="1" id="KW-0472">Membrane</keyword>
<dbReference type="GO" id="GO:0016301">
    <property type="term" value="F:kinase activity"/>
    <property type="evidence" value="ECO:0007669"/>
    <property type="project" value="UniProtKB-KW"/>
</dbReference>
<name>A0A2P2JKB7_RHIMU</name>
<evidence type="ECO:0000313" key="2">
    <source>
        <dbReference type="EMBL" id="MBW93937.1"/>
    </source>
</evidence>
<keyword evidence="2" id="KW-0808">Transferase</keyword>
<feature type="transmembrane region" description="Helical" evidence="1">
    <location>
        <begin position="72"/>
        <end position="92"/>
    </location>
</feature>
<dbReference type="AlphaFoldDB" id="A0A2P2JKB7"/>
<accession>A0A2P2JKB7</accession>
<keyword evidence="1" id="KW-1133">Transmembrane helix</keyword>
<keyword evidence="2" id="KW-0418">Kinase</keyword>
<dbReference type="EMBL" id="GGEC01013454">
    <property type="protein sequence ID" value="MBW93937.1"/>
    <property type="molecule type" value="Transcribed_RNA"/>
</dbReference>
<evidence type="ECO:0000256" key="1">
    <source>
        <dbReference type="SAM" id="Phobius"/>
    </source>
</evidence>
<feature type="transmembrane region" description="Helical" evidence="1">
    <location>
        <begin position="29"/>
        <end position="51"/>
    </location>
</feature>
<proteinExistence type="predicted"/>
<protein>
    <submittedName>
        <fullName evidence="2">Serine/threonine-protein kinase tricorner</fullName>
    </submittedName>
</protein>
<organism evidence="2">
    <name type="scientific">Rhizophora mucronata</name>
    <name type="common">Asiatic mangrove</name>
    <dbReference type="NCBI Taxonomy" id="61149"/>
    <lineage>
        <taxon>Eukaryota</taxon>
        <taxon>Viridiplantae</taxon>
        <taxon>Streptophyta</taxon>
        <taxon>Embryophyta</taxon>
        <taxon>Tracheophyta</taxon>
        <taxon>Spermatophyta</taxon>
        <taxon>Magnoliopsida</taxon>
        <taxon>eudicotyledons</taxon>
        <taxon>Gunneridae</taxon>
        <taxon>Pentapetalae</taxon>
        <taxon>rosids</taxon>
        <taxon>fabids</taxon>
        <taxon>Malpighiales</taxon>
        <taxon>Rhizophoraceae</taxon>
        <taxon>Rhizophora</taxon>
    </lineage>
</organism>
<keyword evidence="1" id="KW-0812">Transmembrane</keyword>